<dbReference type="GO" id="GO:0003700">
    <property type="term" value="F:DNA-binding transcription factor activity"/>
    <property type="evidence" value="ECO:0007669"/>
    <property type="project" value="InterPro"/>
</dbReference>
<reference evidence="9" key="1">
    <citation type="submission" date="2020-07" db="EMBL/GenBank/DDBJ databases">
        <title>Genome sequence and genetic diversity analysis of an under-domesticated orphan crop, white fonio (Digitaria exilis).</title>
        <authorList>
            <person name="Bennetzen J.L."/>
            <person name="Chen S."/>
            <person name="Ma X."/>
            <person name="Wang X."/>
            <person name="Yssel A.E.J."/>
            <person name="Chaluvadi S.R."/>
            <person name="Johnson M."/>
            <person name="Gangashetty P."/>
            <person name="Hamidou F."/>
            <person name="Sanogo M.D."/>
            <person name="Zwaenepoel A."/>
            <person name="Wallace J."/>
            <person name="Van De Peer Y."/>
            <person name="Van Deynze A."/>
        </authorList>
    </citation>
    <scope>NUCLEOTIDE SEQUENCE</scope>
    <source>
        <tissue evidence="9">Leaves</tissue>
    </source>
</reference>
<dbReference type="Gene3D" id="3.30.730.10">
    <property type="entry name" value="AP2/ERF domain"/>
    <property type="match status" value="2"/>
</dbReference>
<comment type="subcellular location">
    <subcellularLocation>
        <location evidence="1">Nucleus</location>
    </subcellularLocation>
</comment>
<evidence type="ECO:0000256" key="1">
    <source>
        <dbReference type="ARBA" id="ARBA00004123"/>
    </source>
</evidence>
<dbReference type="InterPro" id="IPR036955">
    <property type="entry name" value="AP2/ERF_dom_sf"/>
</dbReference>
<gene>
    <name evidence="9" type="ORF">HU200_002074</name>
</gene>
<evidence type="ECO:0000256" key="4">
    <source>
        <dbReference type="ARBA" id="ARBA00023163"/>
    </source>
</evidence>
<evidence type="ECO:0000256" key="3">
    <source>
        <dbReference type="ARBA" id="ARBA00023125"/>
    </source>
</evidence>
<evidence type="ECO:0000259" key="8">
    <source>
        <dbReference type="PROSITE" id="PS51032"/>
    </source>
</evidence>
<comment type="caution">
    <text evidence="9">The sequence shown here is derived from an EMBL/GenBank/DDBJ whole genome shotgun (WGS) entry which is preliminary data.</text>
</comment>
<dbReference type="CDD" id="cd00018">
    <property type="entry name" value="AP2"/>
    <property type="match status" value="2"/>
</dbReference>
<feature type="domain" description="AP2/ERF" evidence="8">
    <location>
        <begin position="180"/>
        <end position="246"/>
    </location>
</feature>
<evidence type="ECO:0000256" key="5">
    <source>
        <dbReference type="ARBA" id="ARBA00023242"/>
    </source>
</evidence>
<dbReference type="PRINTS" id="PR00367">
    <property type="entry name" value="ETHRSPELEMNT"/>
</dbReference>
<dbReference type="SMART" id="SM00380">
    <property type="entry name" value="AP2"/>
    <property type="match status" value="2"/>
</dbReference>
<evidence type="ECO:0000313" key="10">
    <source>
        <dbReference type="Proteomes" id="UP000636709"/>
    </source>
</evidence>
<dbReference type="SUPFAM" id="SSF54171">
    <property type="entry name" value="DNA-binding domain"/>
    <property type="match status" value="2"/>
</dbReference>
<proteinExistence type="inferred from homology"/>
<evidence type="ECO:0000256" key="6">
    <source>
        <dbReference type="ARBA" id="ARBA00037973"/>
    </source>
</evidence>
<organism evidence="9 10">
    <name type="scientific">Digitaria exilis</name>
    <dbReference type="NCBI Taxonomy" id="1010633"/>
    <lineage>
        <taxon>Eukaryota</taxon>
        <taxon>Viridiplantae</taxon>
        <taxon>Streptophyta</taxon>
        <taxon>Embryophyta</taxon>
        <taxon>Tracheophyta</taxon>
        <taxon>Spermatophyta</taxon>
        <taxon>Magnoliopsida</taxon>
        <taxon>Liliopsida</taxon>
        <taxon>Poales</taxon>
        <taxon>Poaceae</taxon>
        <taxon>PACMAD clade</taxon>
        <taxon>Panicoideae</taxon>
        <taxon>Panicodae</taxon>
        <taxon>Paniceae</taxon>
        <taxon>Anthephorinae</taxon>
        <taxon>Digitaria</taxon>
    </lineage>
</organism>
<dbReference type="EMBL" id="JACEFO010000153">
    <property type="protein sequence ID" value="KAF8779812.1"/>
    <property type="molecule type" value="Genomic_DNA"/>
</dbReference>
<feature type="domain" description="AP2/ERF" evidence="8">
    <location>
        <begin position="282"/>
        <end position="340"/>
    </location>
</feature>
<sequence length="365" mass="40338">MGESEAGVNLGKQMEKEKEKAAADEGDEGTIERSHSINLNTVPPVAVGARSTQENVGTHGVGVSGAKDSITGKSEQSSDADQKKLPKCERVDYESEVEGCENPSDKAALVTVVGNEGHADFRDDERAQVLSIVKKDEPADEVDDPITPVAVAVAVAAYREEKGASAEISTVRPAGSRSSSFHGVTRHRWSGKYEAHLWDSSCRVEGRRRKGKQVYLGSYDTEEKAARAYDVAALKYWGENTRLNFPISQYEKEQEDIRDLSREECVTYLRRRSSCFSRGASIYRGVTRRQKDGRWQARIGLVAGTRDIYLGTFKTEEEAAEAYDIAAIEIRGKNAVTNFDRSNYVDKGMHCIEGEGLRLLAYKPE</sequence>
<dbReference type="OrthoDB" id="207175at2759"/>
<dbReference type="GO" id="GO:0005634">
    <property type="term" value="C:nucleus"/>
    <property type="evidence" value="ECO:0007669"/>
    <property type="project" value="UniProtKB-SubCell"/>
</dbReference>
<comment type="similarity">
    <text evidence="6">Belongs to the AP2/ERF transcription factor family. AP2 subfamily.</text>
</comment>
<dbReference type="PANTHER" id="PTHR32467:SF114">
    <property type="entry name" value="OS02G0747600 PROTEIN"/>
    <property type="match status" value="1"/>
</dbReference>
<feature type="compositionally biased region" description="Basic and acidic residues" evidence="7">
    <location>
        <begin position="13"/>
        <end position="23"/>
    </location>
</feature>
<evidence type="ECO:0000256" key="2">
    <source>
        <dbReference type="ARBA" id="ARBA00023015"/>
    </source>
</evidence>
<dbReference type="PANTHER" id="PTHR32467">
    <property type="entry name" value="AP2-LIKE ETHYLENE-RESPONSIVE TRANSCRIPTION FACTOR"/>
    <property type="match status" value="1"/>
</dbReference>
<keyword evidence="10" id="KW-1185">Reference proteome</keyword>
<name>A0A835KU58_9POAL</name>
<dbReference type="Pfam" id="PF00847">
    <property type="entry name" value="AP2"/>
    <property type="match status" value="2"/>
</dbReference>
<dbReference type="InterPro" id="IPR016177">
    <property type="entry name" value="DNA-bd_dom_sf"/>
</dbReference>
<evidence type="ECO:0000313" key="9">
    <source>
        <dbReference type="EMBL" id="KAF8779812.1"/>
    </source>
</evidence>
<dbReference type="AlphaFoldDB" id="A0A835KU58"/>
<keyword evidence="3" id="KW-0238">DNA-binding</keyword>
<dbReference type="Proteomes" id="UP000636709">
    <property type="component" value="Unassembled WGS sequence"/>
</dbReference>
<feature type="region of interest" description="Disordered" evidence="7">
    <location>
        <begin position="1"/>
        <end position="86"/>
    </location>
</feature>
<dbReference type="PROSITE" id="PS51032">
    <property type="entry name" value="AP2_ERF"/>
    <property type="match status" value="2"/>
</dbReference>
<keyword evidence="5" id="KW-0539">Nucleus</keyword>
<protein>
    <recommendedName>
        <fullName evidence="8">AP2/ERF domain-containing protein</fullName>
    </recommendedName>
</protein>
<dbReference type="GO" id="GO:0009909">
    <property type="term" value="P:regulation of flower development"/>
    <property type="evidence" value="ECO:0007669"/>
    <property type="project" value="UniProtKB-ARBA"/>
</dbReference>
<dbReference type="InterPro" id="IPR001471">
    <property type="entry name" value="AP2/ERF_dom"/>
</dbReference>
<accession>A0A835KU58</accession>
<dbReference type="GO" id="GO:0003677">
    <property type="term" value="F:DNA binding"/>
    <property type="evidence" value="ECO:0007669"/>
    <property type="project" value="UniProtKB-KW"/>
</dbReference>
<keyword evidence="4" id="KW-0804">Transcription</keyword>
<keyword evidence="2" id="KW-0805">Transcription regulation</keyword>
<dbReference type="FunFam" id="3.30.730.10:FF:000004">
    <property type="entry name" value="AP2-like ethylene-responsive transcription factor"/>
    <property type="match status" value="1"/>
</dbReference>
<evidence type="ECO:0000256" key="7">
    <source>
        <dbReference type="SAM" id="MobiDB-lite"/>
    </source>
</evidence>